<protein>
    <recommendedName>
        <fullName evidence="1">Retrovirus-related Pol polyprotein from transposon TNT 1-94-like beta-barrel domain-containing protein</fullName>
    </recommendedName>
</protein>
<reference evidence="2" key="1">
    <citation type="submission" date="2020-06" db="EMBL/GenBank/DDBJ databases">
        <authorList>
            <person name="Li T."/>
            <person name="Hu X."/>
            <person name="Zhang T."/>
            <person name="Song X."/>
            <person name="Zhang H."/>
            <person name="Dai N."/>
            <person name="Sheng W."/>
            <person name="Hou X."/>
            <person name="Wei L."/>
        </authorList>
    </citation>
    <scope>NUCLEOTIDE SEQUENCE</scope>
    <source>
        <strain evidence="2">G01</strain>
        <tissue evidence="2">Leaf</tissue>
    </source>
</reference>
<reference evidence="2" key="2">
    <citation type="journal article" date="2024" name="Plant">
        <title>Genomic evolution and insights into agronomic trait innovations of Sesamum species.</title>
        <authorList>
            <person name="Miao H."/>
            <person name="Wang L."/>
            <person name="Qu L."/>
            <person name="Liu H."/>
            <person name="Sun Y."/>
            <person name="Le M."/>
            <person name="Wang Q."/>
            <person name="Wei S."/>
            <person name="Zheng Y."/>
            <person name="Lin W."/>
            <person name="Duan Y."/>
            <person name="Cao H."/>
            <person name="Xiong S."/>
            <person name="Wang X."/>
            <person name="Wei L."/>
            <person name="Li C."/>
            <person name="Ma Q."/>
            <person name="Ju M."/>
            <person name="Zhao R."/>
            <person name="Li G."/>
            <person name="Mu C."/>
            <person name="Tian Q."/>
            <person name="Mei H."/>
            <person name="Zhang T."/>
            <person name="Gao T."/>
            <person name="Zhang H."/>
        </authorList>
    </citation>
    <scope>NUCLEOTIDE SEQUENCE</scope>
    <source>
        <strain evidence="2">G01</strain>
    </source>
</reference>
<dbReference type="PANTHER" id="PTHR47592">
    <property type="entry name" value="PBF68 PROTEIN"/>
    <property type="match status" value="1"/>
</dbReference>
<dbReference type="InterPro" id="IPR054722">
    <property type="entry name" value="PolX-like_BBD"/>
</dbReference>
<proteinExistence type="predicted"/>
<dbReference type="AlphaFoldDB" id="A0AAW2J4J4"/>
<comment type="caution">
    <text evidence="2">The sequence shown here is derived from an EMBL/GenBank/DDBJ whole genome shotgun (WGS) entry which is preliminary data.</text>
</comment>
<accession>A0AAW2J4J4</accession>
<dbReference type="EMBL" id="JACGWK010001406">
    <property type="protein sequence ID" value="KAL0289322.1"/>
    <property type="molecule type" value="Genomic_DNA"/>
</dbReference>
<evidence type="ECO:0000259" key="1">
    <source>
        <dbReference type="Pfam" id="PF22936"/>
    </source>
</evidence>
<name>A0AAW2J4J4_9LAMI</name>
<evidence type="ECO:0000313" key="2">
    <source>
        <dbReference type="EMBL" id="KAL0289322.1"/>
    </source>
</evidence>
<gene>
    <name evidence="2" type="ORF">Sangu_2618300</name>
</gene>
<dbReference type="PANTHER" id="PTHR47592:SF27">
    <property type="entry name" value="OS08G0421700 PROTEIN"/>
    <property type="match status" value="1"/>
</dbReference>
<sequence>MRKAKKRKKRCALYVEGLIIWLRIATFEKLENASKFNSKPKNQHGQVHMLVEESPSVRLPSIPSLVNFTYQNNDWWLDSGANIHVCFDKSMFKSYQNSSGGSVTLGNNTVAQIHGIGSVDLKMTSGKILILEGVRHVPDIRRI</sequence>
<dbReference type="Pfam" id="PF22936">
    <property type="entry name" value="Pol_BBD"/>
    <property type="match status" value="1"/>
</dbReference>
<feature type="domain" description="Retrovirus-related Pol polyprotein from transposon TNT 1-94-like beta-barrel" evidence="1">
    <location>
        <begin position="75"/>
        <end position="142"/>
    </location>
</feature>
<organism evidence="2">
    <name type="scientific">Sesamum angustifolium</name>
    <dbReference type="NCBI Taxonomy" id="2727405"/>
    <lineage>
        <taxon>Eukaryota</taxon>
        <taxon>Viridiplantae</taxon>
        <taxon>Streptophyta</taxon>
        <taxon>Embryophyta</taxon>
        <taxon>Tracheophyta</taxon>
        <taxon>Spermatophyta</taxon>
        <taxon>Magnoliopsida</taxon>
        <taxon>eudicotyledons</taxon>
        <taxon>Gunneridae</taxon>
        <taxon>Pentapetalae</taxon>
        <taxon>asterids</taxon>
        <taxon>lamiids</taxon>
        <taxon>Lamiales</taxon>
        <taxon>Pedaliaceae</taxon>
        <taxon>Sesamum</taxon>
    </lineage>
</organism>